<proteinExistence type="predicted"/>
<name>A0ABS0L1E6_9BACT</name>
<dbReference type="RefSeq" id="WP_196954961.1">
    <property type="nucleotide sequence ID" value="NZ_JADWYK010000005.1"/>
</dbReference>
<reference evidence="1 2" key="1">
    <citation type="submission" date="2020-11" db="EMBL/GenBank/DDBJ databases">
        <title>Hymenobacter sp.</title>
        <authorList>
            <person name="Kim M.K."/>
        </authorList>
    </citation>
    <scope>NUCLEOTIDE SEQUENCE [LARGE SCALE GENOMIC DNA]</scope>
    <source>
        <strain evidence="1 2">BT594</strain>
    </source>
</reference>
<keyword evidence="2" id="KW-1185">Reference proteome</keyword>
<evidence type="ECO:0000313" key="1">
    <source>
        <dbReference type="EMBL" id="MBG8553936.1"/>
    </source>
</evidence>
<protein>
    <submittedName>
        <fullName evidence="1">Uncharacterized protein</fullName>
    </submittedName>
</protein>
<dbReference type="Proteomes" id="UP000601099">
    <property type="component" value="Unassembled WGS sequence"/>
</dbReference>
<organism evidence="1 2">
    <name type="scientific">Hymenobacter guriensis</name>
    <dbReference type="NCBI Taxonomy" id="2793065"/>
    <lineage>
        <taxon>Bacteria</taxon>
        <taxon>Pseudomonadati</taxon>
        <taxon>Bacteroidota</taxon>
        <taxon>Cytophagia</taxon>
        <taxon>Cytophagales</taxon>
        <taxon>Hymenobacteraceae</taxon>
        <taxon>Hymenobacter</taxon>
    </lineage>
</organism>
<dbReference type="EMBL" id="JADWYK010000005">
    <property type="protein sequence ID" value="MBG8553936.1"/>
    <property type="molecule type" value="Genomic_DNA"/>
</dbReference>
<sequence>MKIPATPKELKDEISISATLYSTSGNLRERQLLFVLQPVPNEIVVEGVIQVFELSSNTELSFIQQEIAGNILSARNPATIQSAYSIVKRCLNNWNKSIEQLPFWLISAFDSSELNAAFQALEESALNQVEREKLSTMKWWLAAKI</sequence>
<accession>A0ABS0L1E6</accession>
<evidence type="ECO:0000313" key="2">
    <source>
        <dbReference type="Proteomes" id="UP000601099"/>
    </source>
</evidence>
<comment type="caution">
    <text evidence="1">The sequence shown here is derived from an EMBL/GenBank/DDBJ whole genome shotgun (WGS) entry which is preliminary data.</text>
</comment>
<gene>
    <name evidence="1" type="ORF">I5L79_10285</name>
</gene>